<dbReference type="EMBL" id="BKAL01000003">
    <property type="protein sequence ID" value="GEP68345.1"/>
    <property type="molecule type" value="Genomic_DNA"/>
</dbReference>
<accession>A0A512PAW5</accession>
<comment type="caution">
    <text evidence="2">The sequence shown here is derived from an EMBL/GenBank/DDBJ whole genome shotgun (WGS) entry which is preliminary data.</text>
</comment>
<dbReference type="NCBIfam" id="TIGR00684">
    <property type="entry name" value="narJ"/>
    <property type="match status" value="1"/>
</dbReference>
<organism evidence="2 3">
    <name type="scientific">Cellulomonas soli</name>
    <dbReference type="NCBI Taxonomy" id="931535"/>
    <lineage>
        <taxon>Bacteria</taxon>
        <taxon>Bacillati</taxon>
        <taxon>Actinomycetota</taxon>
        <taxon>Actinomycetes</taxon>
        <taxon>Micrococcales</taxon>
        <taxon>Cellulomonadaceae</taxon>
        <taxon>Cellulomonas</taxon>
    </lineage>
</organism>
<dbReference type="RefSeq" id="WP_146952112.1">
    <property type="nucleotide sequence ID" value="NZ_BAABBJ010000009.1"/>
</dbReference>
<dbReference type="GO" id="GO:0051082">
    <property type="term" value="F:unfolded protein binding"/>
    <property type="evidence" value="ECO:0007669"/>
    <property type="project" value="InterPro"/>
</dbReference>
<dbReference type="GO" id="GO:0051131">
    <property type="term" value="P:chaperone-mediated protein complex assembly"/>
    <property type="evidence" value="ECO:0007669"/>
    <property type="project" value="InterPro"/>
</dbReference>
<dbReference type="AlphaFoldDB" id="A0A512PAW5"/>
<dbReference type="OrthoDB" id="4307003at2"/>
<evidence type="ECO:0000256" key="1">
    <source>
        <dbReference type="ARBA" id="ARBA00023063"/>
    </source>
</evidence>
<name>A0A512PAW5_9CELL</name>
<dbReference type="GO" id="GO:0042128">
    <property type="term" value="P:nitrate assimilation"/>
    <property type="evidence" value="ECO:0007669"/>
    <property type="project" value="UniProtKB-KW"/>
</dbReference>
<dbReference type="PANTHER" id="PTHR43680:SF2">
    <property type="entry name" value="NITRATE REDUCTASE MOLYBDENUM COFACTOR ASSEMBLY CHAPERONE NARJ"/>
    <property type="match status" value="1"/>
</dbReference>
<dbReference type="SUPFAM" id="SSF89155">
    <property type="entry name" value="TorD-like"/>
    <property type="match status" value="1"/>
</dbReference>
<dbReference type="InterPro" id="IPR020945">
    <property type="entry name" value="DMSO/NO3_reduct_chaperone"/>
</dbReference>
<dbReference type="PANTHER" id="PTHR43680">
    <property type="entry name" value="NITRATE REDUCTASE MOLYBDENUM COFACTOR ASSEMBLY CHAPERONE"/>
    <property type="match status" value="1"/>
</dbReference>
<protein>
    <submittedName>
        <fullName evidence="2">Nitrate reductase delta subunit</fullName>
    </submittedName>
</protein>
<dbReference type="InterPro" id="IPR036411">
    <property type="entry name" value="TorD-like_sf"/>
</dbReference>
<dbReference type="Pfam" id="PF02613">
    <property type="entry name" value="Nitrate_red_del"/>
    <property type="match status" value="1"/>
</dbReference>
<dbReference type="GO" id="GO:0016530">
    <property type="term" value="F:metallochaperone activity"/>
    <property type="evidence" value="ECO:0007669"/>
    <property type="project" value="TreeGrafter"/>
</dbReference>
<proteinExistence type="predicted"/>
<dbReference type="InterPro" id="IPR003765">
    <property type="entry name" value="NO3_reductase_chaperone_NarJ"/>
</dbReference>
<keyword evidence="1" id="KW-0534">Nitrate assimilation</keyword>
<sequence>MARRESLPFLHPVRVDTEQRTVAHMAAALLLDYPTPATHEQGDLLRTATASLPRPVSEAFGRFLDEPWTLAEQQAHYVSTFDLKRRCALYLTYYSSGDTRRRGMALVTFVEAYRACGWEPREDELPDYLPTALELSARDPGPIADALLGTHRDGIEVLRSALHSVPSPYAHLLDAVCLTLPAVDAATAERFSALVQAGPPSEMVGLSAPLLPFPTVRDAEVPA</sequence>
<reference evidence="2 3" key="1">
    <citation type="submission" date="2019-07" db="EMBL/GenBank/DDBJ databases">
        <title>Whole genome shotgun sequence of Cellulomonas soli NBRC 109434.</title>
        <authorList>
            <person name="Hosoyama A."/>
            <person name="Uohara A."/>
            <person name="Ohji S."/>
            <person name="Ichikawa N."/>
        </authorList>
    </citation>
    <scope>NUCLEOTIDE SEQUENCE [LARGE SCALE GENOMIC DNA]</scope>
    <source>
        <strain evidence="2 3">NBRC 109434</strain>
    </source>
</reference>
<keyword evidence="3" id="KW-1185">Reference proteome</keyword>
<gene>
    <name evidence="2" type="ORF">CSO01_10600</name>
</gene>
<dbReference type="Proteomes" id="UP000321798">
    <property type="component" value="Unassembled WGS sequence"/>
</dbReference>
<evidence type="ECO:0000313" key="3">
    <source>
        <dbReference type="Proteomes" id="UP000321798"/>
    </source>
</evidence>
<evidence type="ECO:0000313" key="2">
    <source>
        <dbReference type="EMBL" id="GEP68345.1"/>
    </source>
</evidence>